<dbReference type="EMBL" id="BART01015376">
    <property type="protein sequence ID" value="GAG83682.1"/>
    <property type="molecule type" value="Genomic_DNA"/>
</dbReference>
<dbReference type="PROSITE" id="PS51192">
    <property type="entry name" value="HELICASE_ATP_BIND_1"/>
    <property type="match status" value="1"/>
</dbReference>
<dbReference type="InterPro" id="IPR014001">
    <property type="entry name" value="Helicase_ATP-bd"/>
</dbReference>
<reference evidence="2" key="1">
    <citation type="journal article" date="2014" name="Front. Microbiol.">
        <title>High frequency of phylogenetically diverse reductive dehalogenase-homologous genes in deep subseafloor sedimentary metagenomes.</title>
        <authorList>
            <person name="Kawai M."/>
            <person name="Futagami T."/>
            <person name="Toyoda A."/>
            <person name="Takaki Y."/>
            <person name="Nishi S."/>
            <person name="Hori S."/>
            <person name="Arai W."/>
            <person name="Tsubouchi T."/>
            <person name="Morono Y."/>
            <person name="Uchiyama I."/>
            <person name="Ito T."/>
            <person name="Fujiyama A."/>
            <person name="Inagaki F."/>
            <person name="Takami H."/>
        </authorList>
    </citation>
    <scope>NUCLEOTIDE SEQUENCE</scope>
    <source>
        <strain evidence="2">Expedition CK06-06</strain>
    </source>
</reference>
<sequence>IFDKQIAETSLIINSSIPSRILKKDESDNEQNDNFPYKRRLHLSFLLGLVKASDHMASGHYFPRPYPDLRRFNDNFKESRYPFQKKLLDIKNKGNIILKAPTGSGKTYSAQIWLKNNWQSNQRFFFILPYVASINAMYLRFKHDFEPENENILAENVVVVHSKTQLFLYNLLQNDSPDGNQDIKNIRAAKNLIREIYYPIKISTAHQLLKLILFGKHWEQLFVEVRNGFFVFDEIHAYEPRVLGMIFGLIKRLLTFGAKIMIMTATLPNFLLKYLQEEIFENNIKEITLDANQEQDSFLLNQTRHKFILK</sequence>
<dbReference type="CDD" id="cd17930">
    <property type="entry name" value="DEXHc_cas3"/>
    <property type="match status" value="1"/>
</dbReference>
<dbReference type="InterPro" id="IPR011545">
    <property type="entry name" value="DEAD/DEAH_box_helicase_dom"/>
</dbReference>
<comment type="caution">
    <text evidence="2">The sequence shown here is derived from an EMBL/GenBank/DDBJ whole genome shotgun (WGS) entry which is preliminary data.</text>
</comment>
<dbReference type="AlphaFoldDB" id="X1BR89"/>
<evidence type="ECO:0000259" key="1">
    <source>
        <dbReference type="PROSITE" id="PS51192"/>
    </source>
</evidence>
<dbReference type="GO" id="GO:0003676">
    <property type="term" value="F:nucleic acid binding"/>
    <property type="evidence" value="ECO:0007669"/>
    <property type="project" value="InterPro"/>
</dbReference>
<name>X1BR89_9ZZZZ</name>
<protein>
    <recommendedName>
        <fullName evidence="1">Helicase ATP-binding domain-containing protein</fullName>
    </recommendedName>
</protein>
<feature type="non-terminal residue" evidence="2">
    <location>
        <position position="310"/>
    </location>
</feature>
<gene>
    <name evidence="2" type="ORF">S01H4_29877</name>
</gene>
<feature type="non-terminal residue" evidence="2">
    <location>
        <position position="1"/>
    </location>
</feature>
<dbReference type="Gene3D" id="3.40.50.300">
    <property type="entry name" value="P-loop containing nucleotide triphosphate hydrolases"/>
    <property type="match status" value="1"/>
</dbReference>
<dbReference type="NCBIfam" id="TIGR01587">
    <property type="entry name" value="cas3_core"/>
    <property type="match status" value="1"/>
</dbReference>
<proteinExistence type="predicted"/>
<dbReference type="GO" id="GO:0005524">
    <property type="term" value="F:ATP binding"/>
    <property type="evidence" value="ECO:0007669"/>
    <property type="project" value="InterPro"/>
</dbReference>
<feature type="domain" description="Helicase ATP-binding" evidence="1">
    <location>
        <begin position="87"/>
        <end position="285"/>
    </location>
</feature>
<dbReference type="SMART" id="SM00487">
    <property type="entry name" value="DEXDc"/>
    <property type="match status" value="1"/>
</dbReference>
<evidence type="ECO:0000313" key="2">
    <source>
        <dbReference type="EMBL" id="GAG83682.1"/>
    </source>
</evidence>
<accession>X1BR89</accession>
<dbReference type="Pfam" id="PF00270">
    <property type="entry name" value="DEAD"/>
    <property type="match status" value="1"/>
</dbReference>
<dbReference type="SUPFAM" id="SSF52540">
    <property type="entry name" value="P-loop containing nucleoside triphosphate hydrolases"/>
    <property type="match status" value="1"/>
</dbReference>
<dbReference type="InterPro" id="IPR027417">
    <property type="entry name" value="P-loop_NTPase"/>
</dbReference>
<dbReference type="InterPro" id="IPR006474">
    <property type="entry name" value="Helicase_Cas3_CRISPR-ass_core"/>
</dbReference>
<organism evidence="2">
    <name type="scientific">marine sediment metagenome</name>
    <dbReference type="NCBI Taxonomy" id="412755"/>
    <lineage>
        <taxon>unclassified sequences</taxon>
        <taxon>metagenomes</taxon>
        <taxon>ecological metagenomes</taxon>
    </lineage>
</organism>